<dbReference type="Gene3D" id="2.40.50.1020">
    <property type="entry name" value="LytTr DNA-binding domain"/>
    <property type="match status" value="1"/>
</dbReference>
<organism evidence="5 6">
    <name type="scientific">Mucilaginibacter gossypii</name>
    <dbReference type="NCBI Taxonomy" id="551996"/>
    <lineage>
        <taxon>Bacteria</taxon>
        <taxon>Pseudomonadati</taxon>
        <taxon>Bacteroidota</taxon>
        <taxon>Sphingobacteriia</taxon>
        <taxon>Sphingobacteriales</taxon>
        <taxon>Sphingobacteriaceae</taxon>
        <taxon>Mucilaginibacter</taxon>
    </lineage>
</organism>
<feature type="domain" description="HTH LytTR-type" evidence="4">
    <location>
        <begin position="139"/>
        <end position="238"/>
    </location>
</feature>
<dbReference type="GO" id="GO:0005829">
    <property type="term" value="C:cytosol"/>
    <property type="evidence" value="ECO:0007669"/>
    <property type="project" value="TreeGrafter"/>
</dbReference>
<evidence type="ECO:0000256" key="1">
    <source>
        <dbReference type="ARBA" id="ARBA00023125"/>
    </source>
</evidence>
<evidence type="ECO:0000256" key="2">
    <source>
        <dbReference type="PROSITE-ProRule" id="PRU00169"/>
    </source>
</evidence>
<dbReference type="InterPro" id="IPR007492">
    <property type="entry name" value="LytTR_DNA-bd_dom"/>
</dbReference>
<dbReference type="PANTHER" id="PTHR48111">
    <property type="entry name" value="REGULATOR OF RPOS"/>
    <property type="match status" value="1"/>
</dbReference>
<evidence type="ECO:0000259" key="4">
    <source>
        <dbReference type="PROSITE" id="PS50930"/>
    </source>
</evidence>
<sequence length="245" mass="28497">MKIRTLIVDDEPHAIEVLKNYLARFSEMEVTTTCNDGIEAFRLLQQKPIDLMFLDIQMPGIKGTDLLKSLKNPPKVIFTTAYSEYALDGFELNAVDYLLKPISFERFLRAVDKIYQLNEHKGKPMIAHEEPVSDTHTFIYLKVDRKTIKVNINDILWIESLRDYVKVVAVNNHVHITRQKISLLEEMLPESRFVRIHRSFIVSLNKIDSFYAYSMDVAGHELPIGRNYKQDVQKKLKNERLQMGG</sequence>
<gene>
    <name evidence="5" type="ORF">SAMN05192573_104203</name>
</gene>
<reference evidence="6" key="1">
    <citation type="submission" date="2016-10" db="EMBL/GenBank/DDBJ databases">
        <authorList>
            <person name="Varghese N."/>
            <person name="Submissions S."/>
        </authorList>
    </citation>
    <scope>NUCLEOTIDE SEQUENCE [LARGE SCALE GENOMIC DNA]</scope>
    <source>
        <strain evidence="6">Gh-67</strain>
    </source>
</reference>
<dbReference type="Pfam" id="PF00072">
    <property type="entry name" value="Response_reg"/>
    <property type="match status" value="1"/>
</dbReference>
<evidence type="ECO:0000259" key="3">
    <source>
        <dbReference type="PROSITE" id="PS50110"/>
    </source>
</evidence>
<dbReference type="GO" id="GO:0032993">
    <property type="term" value="C:protein-DNA complex"/>
    <property type="evidence" value="ECO:0007669"/>
    <property type="project" value="TreeGrafter"/>
</dbReference>
<dbReference type="AlphaFoldDB" id="A0A1G7VVK1"/>
<dbReference type="GO" id="GO:0000976">
    <property type="term" value="F:transcription cis-regulatory region binding"/>
    <property type="evidence" value="ECO:0007669"/>
    <property type="project" value="TreeGrafter"/>
</dbReference>
<dbReference type="InterPro" id="IPR001789">
    <property type="entry name" value="Sig_transdc_resp-reg_receiver"/>
</dbReference>
<keyword evidence="2" id="KW-0597">Phosphoprotein</keyword>
<dbReference type="EMBL" id="FNCG01000004">
    <property type="protein sequence ID" value="SDG63737.1"/>
    <property type="molecule type" value="Genomic_DNA"/>
</dbReference>
<dbReference type="SMART" id="SM00850">
    <property type="entry name" value="LytTR"/>
    <property type="match status" value="1"/>
</dbReference>
<dbReference type="PROSITE" id="PS50110">
    <property type="entry name" value="RESPONSE_REGULATORY"/>
    <property type="match status" value="1"/>
</dbReference>
<dbReference type="InterPro" id="IPR039420">
    <property type="entry name" value="WalR-like"/>
</dbReference>
<accession>A0A1G7VVK1</accession>
<dbReference type="Proteomes" id="UP000199705">
    <property type="component" value="Unassembled WGS sequence"/>
</dbReference>
<dbReference type="Gene3D" id="3.40.50.2300">
    <property type="match status" value="1"/>
</dbReference>
<dbReference type="PANTHER" id="PTHR48111:SF17">
    <property type="entry name" value="TRANSCRIPTIONAL REGULATORY PROTEIN YPDB"/>
    <property type="match status" value="1"/>
</dbReference>
<dbReference type="InterPro" id="IPR011006">
    <property type="entry name" value="CheY-like_superfamily"/>
</dbReference>
<dbReference type="RefSeq" id="WP_091165509.1">
    <property type="nucleotide sequence ID" value="NZ_FNCG01000004.1"/>
</dbReference>
<dbReference type="Pfam" id="PF04397">
    <property type="entry name" value="LytTR"/>
    <property type="match status" value="1"/>
</dbReference>
<name>A0A1G7VVK1_9SPHI</name>
<keyword evidence="6" id="KW-1185">Reference proteome</keyword>
<protein>
    <submittedName>
        <fullName evidence="5">DNA-binding response regulator, LytR/AlgR family</fullName>
    </submittedName>
</protein>
<dbReference type="GO" id="GO:0000156">
    <property type="term" value="F:phosphorelay response regulator activity"/>
    <property type="evidence" value="ECO:0007669"/>
    <property type="project" value="TreeGrafter"/>
</dbReference>
<feature type="modified residue" description="4-aspartylphosphate" evidence="2">
    <location>
        <position position="55"/>
    </location>
</feature>
<dbReference type="PROSITE" id="PS50930">
    <property type="entry name" value="HTH_LYTTR"/>
    <property type="match status" value="1"/>
</dbReference>
<proteinExistence type="predicted"/>
<dbReference type="SUPFAM" id="SSF52172">
    <property type="entry name" value="CheY-like"/>
    <property type="match status" value="1"/>
</dbReference>
<dbReference type="GO" id="GO:0006355">
    <property type="term" value="P:regulation of DNA-templated transcription"/>
    <property type="evidence" value="ECO:0007669"/>
    <property type="project" value="TreeGrafter"/>
</dbReference>
<keyword evidence="1 5" id="KW-0238">DNA-binding</keyword>
<dbReference type="SMART" id="SM00448">
    <property type="entry name" value="REC"/>
    <property type="match status" value="1"/>
</dbReference>
<evidence type="ECO:0000313" key="6">
    <source>
        <dbReference type="Proteomes" id="UP000199705"/>
    </source>
</evidence>
<dbReference type="STRING" id="551996.SAMN05192573_104203"/>
<feature type="domain" description="Response regulatory" evidence="3">
    <location>
        <begin position="4"/>
        <end position="115"/>
    </location>
</feature>
<evidence type="ECO:0000313" key="5">
    <source>
        <dbReference type="EMBL" id="SDG63737.1"/>
    </source>
</evidence>